<dbReference type="CDD" id="cd04301">
    <property type="entry name" value="NAT_SF"/>
    <property type="match status" value="1"/>
</dbReference>
<organism evidence="2 3">
    <name type="scientific">Microbacterium hydrocarbonoxydans</name>
    <dbReference type="NCBI Taxonomy" id="273678"/>
    <lineage>
        <taxon>Bacteria</taxon>
        <taxon>Bacillati</taxon>
        <taxon>Actinomycetota</taxon>
        <taxon>Actinomycetes</taxon>
        <taxon>Micrococcales</taxon>
        <taxon>Microbacteriaceae</taxon>
        <taxon>Microbacterium</taxon>
    </lineage>
</organism>
<dbReference type="STRING" id="273678.RS84_02557"/>
<comment type="caution">
    <text evidence="2">The sequence shown here is derived from an EMBL/GenBank/DDBJ whole genome shotgun (WGS) entry which is preliminary data.</text>
</comment>
<dbReference type="Proteomes" id="UP000033900">
    <property type="component" value="Unassembled WGS sequence"/>
</dbReference>
<dbReference type="GO" id="GO:0016747">
    <property type="term" value="F:acyltransferase activity, transferring groups other than amino-acyl groups"/>
    <property type="evidence" value="ECO:0007669"/>
    <property type="project" value="InterPro"/>
</dbReference>
<dbReference type="Gene3D" id="3.40.630.30">
    <property type="match status" value="1"/>
</dbReference>
<evidence type="ECO:0000313" key="2">
    <source>
        <dbReference type="EMBL" id="KJL45939.1"/>
    </source>
</evidence>
<feature type="domain" description="N-acetyltransferase" evidence="1">
    <location>
        <begin position="64"/>
        <end position="216"/>
    </location>
</feature>
<gene>
    <name evidence="2" type="ORF">RS84_02557</name>
</gene>
<dbReference type="PROSITE" id="PS51186">
    <property type="entry name" value="GNAT"/>
    <property type="match status" value="1"/>
</dbReference>
<dbReference type="InterPro" id="IPR016181">
    <property type="entry name" value="Acyl_CoA_acyltransferase"/>
</dbReference>
<keyword evidence="2" id="KW-0808">Transferase</keyword>
<evidence type="ECO:0000259" key="1">
    <source>
        <dbReference type="PROSITE" id="PS51186"/>
    </source>
</evidence>
<sequence>MLARFANRGTLRVSEPERSVACMVTITTEMATTPRWDDVQHALTGGGDGASCQCIWPVLSNKEWDATTKEQRTEMLRDEIDAGPPPGLIAYVDGEAAGWIRIGPRTAQARIPRTRIIAASTDEPFDDASVWAVTCFVVRREHRGKGINLALLNAAVDYARSSGARLIEGYPVDTAGETMRTNDLFHGTLGTYLAAGFEKKTEMKPGRALVALHLTR</sequence>
<name>A0A0M2HGX5_9MICO</name>
<reference evidence="2 3" key="1">
    <citation type="submission" date="2015-02" db="EMBL/GenBank/DDBJ databases">
        <title>Draft genome sequences of ten Microbacterium spp. with emphasis on heavy metal contaminated environments.</title>
        <authorList>
            <person name="Corretto E."/>
        </authorList>
    </citation>
    <scope>NUCLEOTIDE SEQUENCE [LARGE SCALE GENOMIC DNA]</scope>
    <source>
        <strain evidence="2 3">SA35</strain>
    </source>
</reference>
<dbReference type="InterPro" id="IPR000182">
    <property type="entry name" value="GNAT_dom"/>
</dbReference>
<dbReference type="EMBL" id="JYJB01000010">
    <property type="protein sequence ID" value="KJL45939.1"/>
    <property type="molecule type" value="Genomic_DNA"/>
</dbReference>
<protein>
    <submittedName>
        <fullName evidence="2">Acetyltransferase (GNAT) family protein</fullName>
    </submittedName>
</protein>
<accession>A0A0M2HGX5</accession>
<keyword evidence="3" id="KW-1185">Reference proteome</keyword>
<dbReference type="Pfam" id="PF00583">
    <property type="entry name" value="Acetyltransf_1"/>
    <property type="match status" value="1"/>
</dbReference>
<evidence type="ECO:0000313" key="3">
    <source>
        <dbReference type="Proteomes" id="UP000033900"/>
    </source>
</evidence>
<proteinExistence type="predicted"/>
<dbReference type="SUPFAM" id="SSF55729">
    <property type="entry name" value="Acyl-CoA N-acyltransferases (Nat)"/>
    <property type="match status" value="1"/>
</dbReference>
<dbReference type="PATRIC" id="fig|273678.4.peg.2561"/>
<dbReference type="AlphaFoldDB" id="A0A0M2HGX5"/>